<evidence type="ECO:0000256" key="5">
    <source>
        <dbReference type="ARBA" id="ARBA00023002"/>
    </source>
</evidence>
<comment type="subunit">
    <text evidence="3">Homodimer.</text>
</comment>
<dbReference type="PROSITE" id="PS01021">
    <property type="entry name" value="COPROGEN_OXIDASE"/>
    <property type="match status" value="1"/>
</dbReference>
<comment type="pathway">
    <text evidence="1">Porphyrin-containing compound metabolism; protoporphyrin-IX biosynthesis; protoporphyrinogen-IX from coproporphyrinogen-III (O2 route): step 1/1.</text>
</comment>
<protein>
    <recommendedName>
        <fullName evidence="4">coproporphyrinogen oxidase</fullName>
        <ecNumber evidence="4">1.3.3.3</ecNumber>
    </recommendedName>
</protein>
<dbReference type="Gene3D" id="3.40.1500.10">
    <property type="entry name" value="Coproporphyrinogen III oxidase, aerobic"/>
    <property type="match status" value="1"/>
</dbReference>
<comment type="caution">
    <text evidence="7">The sequence shown here is derived from an EMBL/GenBank/DDBJ whole genome shotgun (WGS) entry which is preliminary data.</text>
</comment>
<gene>
    <name evidence="7" type="primary">hemF</name>
    <name evidence="7" type="ORF">JT362_28960</name>
</gene>
<dbReference type="EMBL" id="JAFFZE010000023">
    <property type="protein sequence ID" value="MCT2587162.1"/>
    <property type="molecule type" value="Genomic_DNA"/>
</dbReference>
<evidence type="ECO:0000313" key="7">
    <source>
        <dbReference type="EMBL" id="MCT2587162.1"/>
    </source>
</evidence>
<comment type="similarity">
    <text evidence="2">Belongs to the aerobic coproporphyrinogen-III oxidase family.</text>
</comment>
<dbReference type="PIRSF" id="PIRSF000166">
    <property type="entry name" value="Coproporphyri_ox"/>
    <property type="match status" value="1"/>
</dbReference>
<organism evidence="7 8">
    <name type="scientific">Actinophytocola gossypii</name>
    <dbReference type="NCBI Taxonomy" id="2812003"/>
    <lineage>
        <taxon>Bacteria</taxon>
        <taxon>Bacillati</taxon>
        <taxon>Actinomycetota</taxon>
        <taxon>Actinomycetes</taxon>
        <taxon>Pseudonocardiales</taxon>
        <taxon>Pseudonocardiaceae</taxon>
    </lineage>
</organism>
<dbReference type="Pfam" id="PF01218">
    <property type="entry name" value="Coprogen_oxidas"/>
    <property type="match status" value="1"/>
</dbReference>
<dbReference type="PANTHER" id="PTHR10755">
    <property type="entry name" value="COPROPORPHYRINOGEN III OXIDASE, MITOCHONDRIAL"/>
    <property type="match status" value="1"/>
</dbReference>
<name>A0ABT2JH08_9PSEU</name>
<evidence type="ECO:0000256" key="1">
    <source>
        <dbReference type="ARBA" id="ARBA00005168"/>
    </source>
</evidence>
<accession>A0ABT2JH08</accession>
<dbReference type="SUPFAM" id="SSF102886">
    <property type="entry name" value="Coproporphyrinogen III oxidase"/>
    <property type="match status" value="1"/>
</dbReference>
<dbReference type="PRINTS" id="PR00073">
    <property type="entry name" value="COPRGNOXDASE"/>
</dbReference>
<dbReference type="InterPro" id="IPR001260">
    <property type="entry name" value="Coprogen_oxidase_aer"/>
</dbReference>
<dbReference type="Proteomes" id="UP001156441">
    <property type="component" value="Unassembled WGS sequence"/>
</dbReference>
<evidence type="ECO:0000256" key="6">
    <source>
        <dbReference type="ARBA" id="ARBA00023244"/>
    </source>
</evidence>
<dbReference type="InterPro" id="IPR018375">
    <property type="entry name" value="Coprogen_oxidase_CS"/>
</dbReference>
<dbReference type="InterPro" id="IPR036406">
    <property type="entry name" value="Coprogen_oxidase_aer_sf"/>
</dbReference>
<sequence length="300" mass="33804">MTFTDAIAELLFGEQARLVAAFEDHDGGATFRRDPWQRDGFGRGRVCVLEGGRVFERAGVNVSSIGGAEVPPSIAGTMPDLAGRPYRATGISMVLHPLNPYAPSFHANLRYFEAGERWWFGGGMDLTPMYGFDEDATHFHRVLRDWCDRHDWTDHAAWKAACDDYFTIPHRGEMRGVGGVFFDNLTGGEFERYRAFVVDGLATILPAYLPIVDRRREMAYGERERRWQRVRRGRYVEFNLVHDRGTLFGLQTGGNIEAILISMPPVAGWGYDVRPEAGSPEADVARFLRPRDWAGSEVVV</sequence>
<dbReference type="GO" id="GO:0004109">
    <property type="term" value="F:coproporphyrinogen oxidase activity"/>
    <property type="evidence" value="ECO:0007669"/>
    <property type="project" value="UniProtKB-EC"/>
</dbReference>
<dbReference type="RefSeq" id="WP_260195048.1">
    <property type="nucleotide sequence ID" value="NZ_JAFFZE010000023.1"/>
</dbReference>
<reference evidence="7 8" key="1">
    <citation type="submission" date="2021-02" db="EMBL/GenBank/DDBJ databases">
        <title>Actinophytocola xerophila sp. nov., isolated from soil of cotton cropping field.</title>
        <authorList>
            <person name="Huang R."/>
            <person name="Chen X."/>
            <person name="Ge X."/>
            <person name="Liu W."/>
        </authorList>
    </citation>
    <scope>NUCLEOTIDE SEQUENCE [LARGE SCALE GENOMIC DNA]</scope>
    <source>
        <strain evidence="7 8">S1-96</strain>
    </source>
</reference>
<dbReference type="EC" id="1.3.3.3" evidence="4"/>
<keyword evidence="5 7" id="KW-0560">Oxidoreductase</keyword>
<proteinExistence type="inferred from homology"/>
<evidence type="ECO:0000313" key="8">
    <source>
        <dbReference type="Proteomes" id="UP001156441"/>
    </source>
</evidence>
<keyword evidence="6" id="KW-0627">Porphyrin biosynthesis</keyword>
<dbReference type="NCBIfam" id="NF003727">
    <property type="entry name" value="PRK05330.1"/>
    <property type="match status" value="1"/>
</dbReference>
<dbReference type="PANTHER" id="PTHR10755:SF0">
    <property type="entry name" value="OXYGEN-DEPENDENT COPROPORPHYRINOGEN-III OXIDASE, MITOCHONDRIAL"/>
    <property type="match status" value="1"/>
</dbReference>
<evidence type="ECO:0000256" key="2">
    <source>
        <dbReference type="ARBA" id="ARBA00010644"/>
    </source>
</evidence>
<keyword evidence="8" id="KW-1185">Reference proteome</keyword>
<evidence type="ECO:0000256" key="3">
    <source>
        <dbReference type="ARBA" id="ARBA00011738"/>
    </source>
</evidence>
<evidence type="ECO:0000256" key="4">
    <source>
        <dbReference type="ARBA" id="ARBA00012869"/>
    </source>
</evidence>